<dbReference type="OrthoDB" id="5424234at2759"/>
<feature type="region of interest" description="Disordered" evidence="1">
    <location>
        <begin position="141"/>
        <end position="167"/>
    </location>
</feature>
<dbReference type="EMBL" id="HF935352">
    <property type="protein sequence ID" value="CCX29706.1"/>
    <property type="molecule type" value="Genomic_DNA"/>
</dbReference>
<proteinExistence type="predicted"/>
<feature type="region of interest" description="Disordered" evidence="1">
    <location>
        <begin position="196"/>
        <end position="285"/>
    </location>
</feature>
<evidence type="ECO:0000313" key="2">
    <source>
        <dbReference type="EMBL" id="CCX29706.1"/>
    </source>
</evidence>
<feature type="region of interest" description="Disordered" evidence="1">
    <location>
        <begin position="372"/>
        <end position="401"/>
    </location>
</feature>
<gene>
    <name evidence="2" type="ORF">PCON_07032</name>
</gene>
<sequence>MQFATHSWLSKQPELSQLTLSLQKTLQNPLPSPPVVQSPVVLLAAPLAMALSPVPASPKKLRSSPSPNPIMTLDTVPETKAEHKPEAVGAVGVADAAVAAMAKDPMPTKPVTKPGKAASPVTSGITTAIAAVIKADRSKVDKTDFSTSYKSNDSRGSRNGGTTKVPTVRSALRNKAGRVAGGKKVVGRKLKGLAPPVRRNTVEADDDVEEVEDFTEPAAPPAKVVKPEVEVEKKAEKSQKSEKKVEVEKAPAKSSAKAAAAEKTSSKEKAPSKAQGKAPEKFNKLPTATLLKTVAPAASTAAPAPAKRVATTSGIAAQIAAAEQSKQAKPRAATGGWIVDPDFRSKFNIDQKLKLSQALPTTAVSTEFAFSESVASRSSIRGETASLAGSVASGTSAAGSAASSFGEFSKAAAASRPVLPRQKSQLTLLIESARNSQGKEGKMEKEEKKDIKGRGKETSAKVESSGRGKGKGRVQ</sequence>
<feature type="region of interest" description="Disordered" evidence="1">
    <location>
        <begin position="424"/>
        <end position="475"/>
    </location>
</feature>
<name>U4LQX4_PYROM</name>
<accession>U4LQX4</accession>
<feature type="compositionally biased region" description="Low complexity" evidence="1">
    <location>
        <begin position="385"/>
        <end position="401"/>
    </location>
</feature>
<dbReference type="AlphaFoldDB" id="U4LQX4"/>
<feature type="compositionally biased region" description="Basic and acidic residues" evidence="1">
    <location>
        <begin position="225"/>
        <end position="251"/>
    </location>
</feature>
<protein>
    <submittedName>
        <fullName evidence="2">Uncharacterized protein</fullName>
    </submittedName>
</protein>
<reference evidence="2 3" key="1">
    <citation type="journal article" date="2013" name="PLoS Genet.">
        <title>The genome and development-dependent transcriptomes of Pyronema confluens: a window into fungal evolution.</title>
        <authorList>
            <person name="Traeger S."/>
            <person name="Altegoer F."/>
            <person name="Freitag M."/>
            <person name="Gabaldon T."/>
            <person name="Kempken F."/>
            <person name="Kumar A."/>
            <person name="Marcet-Houben M."/>
            <person name="Poggeler S."/>
            <person name="Stajich J.E."/>
            <person name="Nowrousian M."/>
        </authorList>
    </citation>
    <scope>NUCLEOTIDE SEQUENCE [LARGE SCALE GENOMIC DNA]</scope>
    <source>
        <strain evidence="3">CBS 100304</strain>
        <tissue evidence="2">Vegetative mycelium</tissue>
    </source>
</reference>
<feature type="compositionally biased region" description="Acidic residues" evidence="1">
    <location>
        <begin position="203"/>
        <end position="215"/>
    </location>
</feature>
<feature type="compositionally biased region" description="Basic and acidic residues" evidence="1">
    <location>
        <begin position="437"/>
        <end position="466"/>
    </location>
</feature>
<evidence type="ECO:0000313" key="3">
    <source>
        <dbReference type="Proteomes" id="UP000018144"/>
    </source>
</evidence>
<dbReference type="Proteomes" id="UP000018144">
    <property type="component" value="Unassembled WGS sequence"/>
</dbReference>
<evidence type="ECO:0000256" key="1">
    <source>
        <dbReference type="SAM" id="MobiDB-lite"/>
    </source>
</evidence>
<keyword evidence="3" id="KW-1185">Reference proteome</keyword>
<organism evidence="2 3">
    <name type="scientific">Pyronema omphalodes (strain CBS 100304)</name>
    <name type="common">Pyronema confluens</name>
    <dbReference type="NCBI Taxonomy" id="1076935"/>
    <lineage>
        <taxon>Eukaryota</taxon>
        <taxon>Fungi</taxon>
        <taxon>Dikarya</taxon>
        <taxon>Ascomycota</taxon>
        <taxon>Pezizomycotina</taxon>
        <taxon>Pezizomycetes</taxon>
        <taxon>Pezizales</taxon>
        <taxon>Pyronemataceae</taxon>
        <taxon>Pyronema</taxon>
    </lineage>
</organism>
<feature type="compositionally biased region" description="Low complexity" evidence="1">
    <location>
        <begin position="252"/>
        <end position="263"/>
    </location>
</feature>